<proteinExistence type="predicted"/>
<organism evidence="2 3">
    <name type="scientific">Salipiger abyssi</name>
    <dbReference type="NCBI Taxonomy" id="1250539"/>
    <lineage>
        <taxon>Bacteria</taxon>
        <taxon>Pseudomonadati</taxon>
        <taxon>Pseudomonadota</taxon>
        <taxon>Alphaproteobacteria</taxon>
        <taxon>Rhodobacterales</taxon>
        <taxon>Roseobacteraceae</taxon>
        <taxon>Salipiger</taxon>
    </lineage>
</organism>
<reference evidence="2 3" key="1">
    <citation type="submission" date="2016-04" db="EMBL/GenBank/DDBJ databases">
        <title>Deep-sea bacteria in the southern Pacific.</title>
        <authorList>
            <person name="Tang K."/>
        </authorList>
    </citation>
    <scope>NUCLEOTIDE SEQUENCE [LARGE SCALE GENOMIC DNA]</scope>
    <source>
        <strain evidence="2 3">JLT2014</strain>
    </source>
</reference>
<evidence type="ECO:0000313" key="2">
    <source>
        <dbReference type="EMBL" id="APZ53662.1"/>
    </source>
</evidence>
<dbReference type="STRING" id="1250539.Ga0080574_TMP3328"/>
<dbReference type="RefSeq" id="WP_076702368.1">
    <property type="nucleotide sequence ID" value="NZ_CP015093.1"/>
</dbReference>
<dbReference type="OrthoDB" id="8096613at2"/>
<dbReference type="Proteomes" id="UP000187059">
    <property type="component" value="Chromosome"/>
</dbReference>
<dbReference type="EMBL" id="CP015093">
    <property type="protein sequence ID" value="APZ53662.1"/>
    <property type="molecule type" value="Genomic_DNA"/>
</dbReference>
<evidence type="ECO:0000313" key="3">
    <source>
        <dbReference type="Proteomes" id="UP000187059"/>
    </source>
</evidence>
<keyword evidence="3" id="KW-1185">Reference proteome</keyword>
<dbReference type="InterPro" id="IPR009506">
    <property type="entry name" value="YjiS-like"/>
</dbReference>
<sequence length="72" mass="8457">MTRDIALTGCPAKSRRRIPLLTRLLDLDALWRQRRQLARLDEAALRDMGLTRAEALHEARRSLWDAPAHWRQ</sequence>
<feature type="domain" description="YjiS-like" evidence="1">
    <location>
        <begin position="30"/>
        <end position="55"/>
    </location>
</feature>
<dbReference type="Pfam" id="PF06568">
    <property type="entry name" value="YjiS-like"/>
    <property type="match status" value="1"/>
</dbReference>
<name>A0A1P8UW92_9RHOB</name>
<dbReference type="AlphaFoldDB" id="A0A1P8UW92"/>
<accession>A0A1P8UW92</accession>
<dbReference type="KEGG" id="paby:Ga0080574_TMP3328"/>
<evidence type="ECO:0000259" key="1">
    <source>
        <dbReference type="Pfam" id="PF06568"/>
    </source>
</evidence>
<protein>
    <submittedName>
        <fullName evidence="2">Putative DUF1127 protein</fullName>
    </submittedName>
</protein>
<gene>
    <name evidence="2" type="ORF">Ga0080574_TMP3328</name>
</gene>